<keyword evidence="7" id="KW-1185">Reference proteome</keyword>
<keyword evidence="3" id="KW-0560">Oxidoreductase</keyword>
<dbReference type="Gene3D" id="3.20.20.100">
    <property type="entry name" value="NADP-dependent oxidoreductase domain"/>
    <property type="match status" value="1"/>
</dbReference>
<dbReference type="OrthoDB" id="6378672at2759"/>
<evidence type="ECO:0000256" key="1">
    <source>
        <dbReference type="ARBA" id="ARBA00007905"/>
    </source>
</evidence>
<dbReference type="EMBL" id="LR899816">
    <property type="protein sequence ID" value="CAD7242656.1"/>
    <property type="molecule type" value="Genomic_DNA"/>
</dbReference>
<comment type="similarity">
    <text evidence="1">Belongs to the aldo/keto reductase family.</text>
</comment>
<feature type="domain" description="NADP-dependent oxidoreductase" evidence="5">
    <location>
        <begin position="79"/>
        <end position="135"/>
    </location>
</feature>
<protein>
    <recommendedName>
        <fullName evidence="5">NADP-dependent oxidoreductase domain-containing protein</fullName>
    </recommendedName>
</protein>
<dbReference type="SUPFAM" id="SSF51430">
    <property type="entry name" value="NAD(P)-linked oxidoreductase"/>
    <property type="match status" value="1"/>
</dbReference>
<dbReference type="GO" id="GO:0016616">
    <property type="term" value="F:oxidoreductase activity, acting on the CH-OH group of donors, NAD or NADP as acceptor"/>
    <property type="evidence" value="ECO:0007669"/>
    <property type="project" value="UniProtKB-ARBA"/>
</dbReference>
<organism evidence="6">
    <name type="scientific">Darwinula stevensoni</name>
    <dbReference type="NCBI Taxonomy" id="69355"/>
    <lineage>
        <taxon>Eukaryota</taxon>
        <taxon>Metazoa</taxon>
        <taxon>Ecdysozoa</taxon>
        <taxon>Arthropoda</taxon>
        <taxon>Crustacea</taxon>
        <taxon>Oligostraca</taxon>
        <taxon>Ostracoda</taxon>
        <taxon>Podocopa</taxon>
        <taxon>Podocopida</taxon>
        <taxon>Darwinulocopina</taxon>
        <taxon>Darwinuloidea</taxon>
        <taxon>Darwinulidae</taxon>
        <taxon>Darwinula</taxon>
    </lineage>
</organism>
<proteinExistence type="inferred from homology"/>
<evidence type="ECO:0000313" key="7">
    <source>
        <dbReference type="Proteomes" id="UP000677054"/>
    </source>
</evidence>
<name>A0A7R8X295_9CRUS</name>
<sequence length="164" mass="18581">MHTSCRSPCENSAKSTISLSQPMPPSAHLAARKSLRKGDKSELVRHILSLDFMKVWLHGYSCSPSSLPNLLNDPLVIMISQKYGKSPAQLLLRYLTQLDIIVIPKSTNPNRIQENMKIFDITISDDDMARLDELDQGRTGRSFDFGAFFKPAYDHPEYPFHPPH</sequence>
<dbReference type="PANTHER" id="PTHR43827">
    <property type="entry name" value="2,5-DIKETO-D-GLUCONIC ACID REDUCTASE"/>
    <property type="match status" value="1"/>
</dbReference>
<accession>A0A7R8X295</accession>
<evidence type="ECO:0000256" key="2">
    <source>
        <dbReference type="ARBA" id="ARBA00022857"/>
    </source>
</evidence>
<dbReference type="InterPro" id="IPR023210">
    <property type="entry name" value="NADP_OxRdtase_dom"/>
</dbReference>
<evidence type="ECO:0000256" key="3">
    <source>
        <dbReference type="ARBA" id="ARBA00023002"/>
    </source>
</evidence>
<dbReference type="EMBL" id="CAJPEV010000299">
    <property type="protein sequence ID" value="CAG0883658.1"/>
    <property type="molecule type" value="Genomic_DNA"/>
</dbReference>
<feature type="region of interest" description="Disordered" evidence="4">
    <location>
        <begin position="1"/>
        <end position="24"/>
    </location>
</feature>
<feature type="compositionally biased region" description="Polar residues" evidence="4">
    <location>
        <begin position="1"/>
        <end position="21"/>
    </location>
</feature>
<dbReference type="InterPro" id="IPR020471">
    <property type="entry name" value="AKR"/>
</dbReference>
<gene>
    <name evidence="6" type="ORF">DSTB1V02_LOCUS2611</name>
</gene>
<dbReference type="Proteomes" id="UP000677054">
    <property type="component" value="Unassembled WGS sequence"/>
</dbReference>
<dbReference type="AlphaFoldDB" id="A0A7R8X295"/>
<keyword evidence="2" id="KW-0521">NADP</keyword>
<evidence type="ECO:0000313" key="6">
    <source>
        <dbReference type="EMBL" id="CAD7242656.1"/>
    </source>
</evidence>
<dbReference type="PROSITE" id="PS00063">
    <property type="entry name" value="ALDOKETO_REDUCTASE_3"/>
    <property type="match status" value="1"/>
</dbReference>
<dbReference type="InterPro" id="IPR018170">
    <property type="entry name" value="Aldo/ket_reductase_CS"/>
</dbReference>
<reference evidence="6" key="1">
    <citation type="submission" date="2020-11" db="EMBL/GenBank/DDBJ databases">
        <authorList>
            <person name="Tran Van P."/>
        </authorList>
    </citation>
    <scope>NUCLEOTIDE SEQUENCE</scope>
</reference>
<dbReference type="Pfam" id="PF00248">
    <property type="entry name" value="Aldo_ket_red"/>
    <property type="match status" value="1"/>
</dbReference>
<dbReference type="InterPro" id="IPR036812">
    <property type="entry name" value="NAD(P)_OxRdtase_dom_sf"/>
</dbReference>
<dbReference type="PANTHER" id="PTHR43827:SF3">
    <property type="entry name" value="NADP-DEPENDENT OXIDOREDUCTASE DOMAIN-CONTAINING PROTEIN"/>
    <property type="match status" value="1"/>
</dbReference>
<evidence type="ECO:0000259" key="5">
    <source>
        <dbReference type="Pfam" id="PF00248"/>
    </source>
</evidence>
<evidence type="ECO:0000256" key="4">
    <source>
        <dbReference type="SAM" id="MobiDB-lite"/>
    </source>
</evidence>